<gene>
    <name evidence="2" type="ORF">KDA_49110</name>
</gene>
<dbReference type="EMBL" id="BIFT01000002">
    <property type="protein sequence ID" value="GCE29427.1"/>
    <property type="molecule type" value="Genomic_DNA"/>
</dbReference>
<accession>A0A402BDU4</accession>
<comment type="caution">
    <text evidence="2">The sequence shown here is derived from an EMBL/GenBank/DDBJ whole genome shotgun (WGS) entry which is preliminary data.</text>
</comment>
<protein>
    <submittedName>
        <fullName evidence="2">Uncharacterized protein</fullName>
    </submittedName>
</protein>
<feature type="region of interest" description="Disordered" evidence="1">
    <location>
        <begin position="1"/>
        <end position="24"/>
    </location>
</feature>
<dbReference type="Proteomes" id="UP000287171">
    <property type="component" value="Unassembled WGS sequence"/>
</dbReference>
<evidence type="ECO:0000256" key="1">
    <source>
        <dbReference type="SAM" id="MobiDB-lite"/>
    </source>
</evidence>
<reference evidence="3" key="1">
    <citation type="submission" date="2018-12" db="EMBL/GenBank/DDBJ databases">
        <title>Tengunoibacter tsumagoiensis gen. nov., sp. nov., Dictyobacter kobayashii sp. nov., D. alpinus sp. nov., and D. joshuensis sp. nov. and description of Dictyobacteraceae fam. nov. within the order Ktedonobacterales isolated from Tengu-no-mugimeshi.</title>
        <authorList>
            <person name="Wang C.M."/>
            <person name="Zheng Y."/>
            <person name="Sakai Y."/>
            <person name="Toyoda A."/>
            <person name="Minakuchi Y."/>
            <person name="Abe K."/>
            <person name="Yokota A."/>
            <person name="Yabe S."/>
        </authorList>
    </citation>
    <scope>NUCLEOTIDE SEQUENCE [LARGE SCALE GENOMIC DNA]</scope>
    <source>
        <strain evidence="3">Uno16</strain>
    </source>
</reference>
<organism evidence="2 3">
    <name type="scientific">Dictyobacter alpinus</name>
    <dbReference type="NCBI Taxonomy" id="2014873"/>
    <lineage>
        <taxon>Bacteria</taxon>
        <taxon>Bacillati</taxon>
        <taxon>Chloroflexota</taxon>
        <taxon>Ktedonobacteria</taxon>
        <taxon>Ktedonobacterales</taxon>
        <taxon>Dictyobacteraceae</taxon>
        <taxon>Dictyobacter</taxon>
    </lineage>
</organism>
<evidence type="ECO:0000313" key="3">
    <source>
        <dbReference type="Proteomes" id="UP000287171"/>
    </source>
</evidence>
<keyword evidence="3" id="KW-1185">Reference proteome</keyword>
<name>A0A402BDU4_9CHLR</name>
<sequence>MGSATRDGPSGKERSRNVLPGQSGDAQLILATATQTYEVRIVPEYPVIPEILVTLRPCNGIQVTLQPRK</sequence>
<dbReference type="AlphaFoldDB" id="A0A402BDU4"/>
<evidence type="ECO:0000313" key="2">
    <source>
        <dbReference type="EMBL" id="GCE29427.1"/>
    </source>
</evidence>
<proteinExistence type="predicted"/>